<keyword evidence="2" id="KW-1185">Reference proteome</keyword>
<reference evidence="1 2" key="1">
    <citation type="journal article" date="2021" name="Nat. Commun.">
        <title>Genetic determinants of endophytism in the Arabidopsis root mycobiome.</title>
        <authorList>
            <person name="Mesny F."/>
            <person name="Miyauchi S."/>
            <person name="Thiergart T."/>
            <person name="Pickel B."/>
            <person name="Atanasova L."/>
            <person name="Karlsson M."/>
            <person name="Huettel B."/>
            <person name="Barry K.W."/>
            <person name="Haridas S."/>
            <person name="Chen C."/>
            <person name="Bauer D."/>
            <person name="Andreopoulos W."/>
            <person name="Pangilinan J."/>
            <person name="LaButti K."/>
            <person name="Riley R."/>
            <person name="Lipzen A."/>
            <person name="Clum A."/>
            <person name="Drula E."/>
            <person name="Henrissat B."/>
            <person name="Kohler A."/>
            <person name="Grigoriev I.V."/>
            <person name="Martin F.M."/>
            <person name="Hacquard S."/>
        </authorList>
    </citation>
    <scope>NUCLEOTIDE SEQUENCE [LARGE SCALE GENOMIC DNA]</scope>
    <source>
        <strain evidence="1 2">MPI-CAGE-CH-0241</strain>
    </source>
</reference>
<dbReference type="Proteomes" id="UP000777438">
    <property type="component" value="Unassembled WGS sequence"/>
</dbReference>
<evidence type="ECO:0000313" key="1">
    <source>
        <dbReference type="EMBL" id="KAH6869879.1"/>
    </source>
</evidence>
<dbReference type="OrthoDB" id="5062902at2759"/>
<evidence type="ECO:0000313" key="2">
    <source>
        <dbReference type="Proteomes" id="UP000777438"/>
    </source>
</evidence>
<dbReference type="EMBL" id="JAGPYM010000064">
    <property type="protein sequence ID" value="KAH6869879.1"/>
    <property type="molecule type" value="Genomic_DNA"/>
</dbReference>
<protein>
    <submittedName>
        <fullName evidence="1">Uncharacterized protein</fullName>
    </submittedName>
</protein>
<gene>
    <name evidence="1" type="ORF">B0T10DRAFT_418015</name>
</gene>
<sequence>MHQSSDRAVLIEWVALGHSLKVVSSDSRERFCLCLQLLGLTLLRDYNSDEADKLLARNEESMLATFMEIGSPGDLQGFDDRQAYHCIALMRRLLAAVGGQDDDRFQRYFDLQYSNQQNQAICGAMIDVYGIGSIDGTDKEKMREALSKSEVRNGQGINEIEIANYMEICHGVLEHDWVFI</sequence>
<accession>A0A9P8VNP4</accession>
<proteinExistence type="predicted"/>
<comment type="caution">
    <text evidence="1">The sequence shown here is derived from an EMBL/GenBank/DDBJ whole genome shotgun (WGS) entry which is preliminary data.</text>
</comment>
<dbReference type="AlphaFoldDB" id="A0A9P8VNP4"/>
<name>A0A9P8VNP4_9HYPO</name>
<organism evidence="1 2">
    <name type="scientific">Thelonectria olida</name>
    <dbReference type="NCBI Taxonomy" id="1576542"/>
    <lineage>
        <taxon>Eukaryota</taxon>
        <taxon>Fungi</taxon>
        <taxon>Dikarya</taxon>
        <taxon>Ascomycota</taxon>
        <taxon>Pezizomycotina</taxon>
        <taxon>Sordariomycetes</taxon>
        <taxon>Hypocreomycetidae</taxon>
        <taxon>Hypocreales</taxon>
        <taxon>Nectriaceae</taxon>
        <taxon>Thelonectria</taxon>
    </lineage>
</organism>